<gene>
    <name evidence="5 7 8" type="ORF">SRAE_1000116200</name>
</gene>
<protein>
    <submittedName>
        <fullName evidence="5">Protein argonaute-2</fullName>
    </submittedName>
</protein>
<evidence type="ECO:0000259" key="3">
    <source>
        <dbReference type="PROSITE" id="PS50821"/>
    </source>
</evidence>
<dbReference type="Pfam" id="PF02171">
    <property type="entry name" value="Piwi"/>
    <property type="match status" value="1"/>
</dbReference>
<dbReference type="Gene3D" id="2.170.260.10">
    <property type="entry name" value="paz domain"/>
    <property type="match status" value="1"/>
</dbReference>
<dbReference type="EMBL" id="LN609528">
    <property type="protein sequence ID" value="CEF62895.1"/>
    <property type="molecule type" value="Genomic_DNA"/>
</dbReference>
<feature type="compositionally biased region" description="Basic and acidic residues" evidence="2">
    <location>
        <begin position="49"/>
        <end position="85"/>
    </location>
</feature>
<evidence type="ECO:0000259" key="4">
    <source>
        <dbReference type="PROSITE" id="PS50822"/>
    </source>
</evidence>
<dbReference type="PANTHER" id="PTHR22891">
    <property type="entry name" value="EUKARYOTIC TRANSLATION INITIATION FACTOR 2C"/>
    <property type="match status" value="1"/>
</dbReference>
<dbReference type="GO" id="GO:0003723">
    <property type="term" value="F:RNA binding"/>
    <property type="evidence" value="ECO:0007669"/>
    <property type="project" value="InterPro"/>
</dbReference>
<reference evidence="7" key="2">
    <citation type="submission" date="2020-12" db="UniProtKB">
        <authorList>
            <consortium name="WormBaseParasite"/>
        </authorList>
    </citation>
    <scope>IDENTIFICATION</scope>
</reference>
<feature type="domain" description="Piwi" evidence="4">
    <location>
        <begin position="646"/>
        <end position="945"/>
    </location>
</feature>
<evidence type="ECO:0000313" key="8">
    <source>
        <dbReference type="WormBase" id="SRAE_1000116200"/>
    </source>
</evidence>
<dbReference type="WormBase" id="SRAE_1000116200">
    <property type="protein sequence ID" value="SRP06319"/>
    <property type="gene ID" value="WBGene00257765"/>
</dbReference>
<dbReference type="Pfam" id="PF02170">
    <property type="entry name" value="PAZ"/>
    <property type="match status" value="1"/>
</dbReference>
<dbReference type="InterPro" id="IPR036085">
    <property type="entry name" value="PAZ_dom_sf"/>
</dbReference>
<dbReference type="WBParaSite" id="SRAE_1000116200.1">
    <property type="protein sequence ID" value="SRAE_1000116200.1"/>
    <property type="gene ID" value="WBGene00257765"/>
</dbReference>
<dbReference type="SMART" id="SM00950">
    <property type="entry name" value="Piwi"/>
    <property type="match status" value="1"/>
</dbReference>
<evidence type="ECO:0000256" key="2">
    <source>
        <dbReference type="SAM" id="MobiDB-lite"/>
    </source>
</evidence>
<feature type="compositionally biased region" description="Gly residues" evidence="2">
    <location>
        <begin position="12"/>
        <end position="22"/>
    </location>
</feature>
<keyword evidence="6" id="KW-1185">Reference proteome</keyword>
<dbReference type="CTD" id="36375260"/>
<dbReference type="OMA" id="WMANICT"/>
<dbReference type="Gene3D" id="3.40.50.2300">
    <property type="match status" value="1"/>
</dbReference>
<dbReference type="PROSITE" id="PS50821">
    <property type="entry name" value="PAZ"/>
    <property type="match status" value="1"/>
</dbReference>
<dbReference type="Gene3D" id="3.30.420.10">
    <property type="entry name" value="Ribonuclease H-like superfamily/Ribonuclease H"/>
    <property type="match status" value="1"/>
</dbReference>
<feature type="compositionally biased region" description="Low complexity" evidence="2">
    <location>
        <begin position="23"/>
        <end position="36"/>
    </location>
</feature>
<dbReference type="RefSeq" id="XP_024502097.1">
    <property type="nucleotide sequence ID" value="XM_024648083.1"/>
</dbReference>
<dbReference type="STRING" id="34506.A0A090KZD4"/>
<dbReference type="OrthoDB" id="10252740at2759"/>
<dbReference type="AlphaFoldDB" id="A0A090KZD4"/>
<sequence>MDYSPKKVSYRRGGGGGRGRSGQEGSSSRGRGSQGENIRGKRGQLSFRGRGDVKEKISSDDQEKEHSKNIHDDSKQDKPSSHDISSKSTIPTDLECLKIEEPDVAPVICRGKLITVDEPNFKSYRLRTNDELTIGKDLPIITNVYNFKVKENLYVDLFSVHFLNSDKQINEKFKNSRKRAVVMKVLADADNKFDLDNFVYDDSNLLYVLSGIMKNQKYEFIIDQNAKVINYVRFEKAKSLLIKLTNNDNISHFESKTFLNLMLTQFAKNPYNENYNKKCTGIGNQLFFKPSEAYSNKVSLDFLRQIWPGLCFSISLGPRGLPILNINQNYALFPKSDLTAIDFYCEANGVKVNTLKLENLSMNQIQRQRMTNLLKGLNLSVDYNKSREFTVYNVIDKIPSKTMIEIEGEKMTVNDYYKKRYNINLKYPNLPLIQMNPEQAKIYIPMELVKISEKPQKLKQKLEGHLIAKMVQNCTKLPEKKFSEINNYLKDIKKDGDIILRKFGTDIGNQIKTTGKILPTIKVRQPVDEKKRSIYDNKLKNFTYGIVFVNNPINPKARGNYIGKINHIINNVRKYGCGFNSNVAPLYDCNFNSRDNLHEVLKCRLEKLNDADKKNHLIIFIIRDGCTSYGLIKMYCEQKEFLGCHSQVLKSKTLEKVNVSNPRCRVTLNISMKINGKLGGLSKDLYYEDNNQKLIDFKKKFFNEKDATIYIGADVIHPSPHDSGQNFIPSISAVVGSMDILGFKYAISGRVHTTTVKQNKQAMETLQYFQEQIHERIISFKNATGVVPKHIVVFRDGVADSQFKITMDYEVYSIHKVCESINKNYKPTITFLVVQKRHGVRFFDPKQSIDKFFNGNVPPNTVISKDIVNPELLDFYVIPHKGALGTSKPCHVYALYDDWKLTLDEISLLTCWMANICTRCTDPIGIPTPCYYADLACTRLKHHYIEKKELLKKMKSQSKITIDIHPSMVNEQFFV</sequence>
<dbReference type="InterPro" id="IPR003165">
    <property type="entry name" value="Piwi"/>
</dbReference>
<evidence type="ECO:0000313" key="5">
    <source>
        <dbReference type="EMBL" id="CEF62895.1"/>
    </source>
</evidence>
<dbReference type="PROSITE" id="PS50822">
    <property type="entry name" value="PIWI"/>
    <property type="match status" value="1"/>
</dbReference>
<accession>A0A090KZD4</accession>
<name>A0A090KZD4_STRRB</name>
<dbReference type="SUPFAM" id="SSF101690">
    <property type="entry name" value="PAZ domain"/>
    <property type="match status" value="1"/>
</dbReference>
<feature type="region of interest" description="Disordered" evidence="2">
    <location>
        <begin position="1"/>
        <end position="88"/>
    </location>
</feature>
<comment type="similarity">
    <text evidence="1">Belongs to the argonaute family.</text>
</comment>
<proteinExistence type="inferred from homology"/>
<evidence type="ECO:0000313" key="7">
    <source>
        <dbReference type="WBParaSite" id="SRAE_1000116200.1"/>
    </source>
</evidence>
<organism evidence="5">
    <name type="scientific">Strongyloides ratti</name>
    <name type="common">Parasitic roundworm</name>
    <dbReference type="NCBI Taxonomy" id="34506"/>
    <lineage>
        <taxon>Eukaryota</taxon>
        <taxon>Metazoa</taxon>
        <taxon>Ecdysozoa</taxon>
        <taxon>Nematoda</taxon>
        <taxon>Chromadorea</taxon>
        <taxon>Rhabditida</taxon>
        <taxon>Tylenchina</taxon>
        <taxon>Panagrolaimomorpha</taxon>
        <taxon>Strongyloidoidea</taxon>
        <taxon>Strongyloididae</taxon>
        <taxon>Strongyloides</taxon>
    </lineage>
</organism>
<dbReference type="SUPFAM" id="SSF53098">
    <property type="entry name" value="Ribonuclease H-like"/>
    <property type="match status" value="1"/>
</dbReference>
<dbReference type="InterPro" id="IPR036397">
    <property type="entry name" value="RNaseH_sf"/>
</dbReference>
<dbReference type="SMART" id="SM00949">
    <property type="entry name" value="PAZ"/>
    <property type="match status" value="1"/>
</dbReference>
<dbReference type="InterPro" id="IPR003100">
    <property type="entry name" value="PAZ_dom"/>
</dbReference>
<dbReference type="CDD" id="cd02846">
    <property type="entry name" value="PAZ_argonaute_like"/>
    <property type="match status" value="1"/>
</dbReference>
<evidence type="ECO:0000256" key="1">
    <source>
        <dbReference type="RuleBase" id="RU361178"/>
    </source>
</evidence>
<dbReference type="InterPro" id="IPR012337">
    <property type="entry name" value="RNaseH-like_sf"/>
</dbReference>
<reference evidence="5 6" key="1">
    <citation type="submission" date="2014-09" db="EMBL/GenBank/DDBJ databases">
        <authorList>
            <person name="Martin A.A."/>
        </authorList>
    </citation>
    <scope>NUCLEOTIDE SEQUENCE</scope>
    <source>
        <strain evidence="6">ED321</strain>
        <strain evidence="5">ED321 Heterogonic</strain>
    </source>
</reference>
<feature type="domain" description="PAZ" evidence="3">
    <location>
        <begin position="351"/>
        <end position="453"/>
    </location>
</feature>
<evidence type="ECO:0000313" key="6">
    <source>
        <dbReference type="Proteomes" id="UP000035682"/>
    </source>
</evidence>
<dbReference type="Proteomes" id="UP000035682">
    <property type="component" value="Unplaced"/>
</dbReference>
<dbReference type="GeneID" id="36375260"/>